<evidence type="ECO:0000256" key="6">
    <source>
        <dbReference type="SAM" id="Phobius"/>
    </source>
</evidence>
<keyword evidence="5 6" id="KW-0472">Membrane</keyword>
<dbReference type="InterPro" id="IPR022781">
    <property type="entry name" value="Flagellar_biosynth_FliO"/>
</dbReference>
<evidence type="ECO:0000256" key="4">
    <source>
        <dbReference type="ARBA" id="ARBA00022989"/>
    </source>
</evidence>
<feature type="transmembrane region" description="Helical" evidence="6">
    <location>
        <begin position="73"/>
        <end position="91"/>
    </location>
</feature>
<keyword evidence="8" id="KW-0966">Cell projection</keyword>
<proteinExistence type="predicted"/>
<name>A0ABU5CRX4_9BACI</name>
<evidence type="ECO:0000256" key="1">
    <source>
        <dbReference type="ARBA" id="ARBA00004236"/>
    </source>
</evidence>
<dbReference type="Proteomes" id="UP001275315">
    <property type="component" value="Unassembled WGS sequence"/>
</dbReference>
<keyword evidence="4 6" id="KW-1133">Transmembrane helix</keyword>
<keyword evidence="7" id="KW-0732">Signal</keyword>
<evidence type="ECO:0000313" key="8">
    <source>
        <dbReference type="EMBL" id="MDY0408173.1"/>
    </source>
</evidence>
<gene>
    <name evidence="8" type="ORF">RWD45_05720</name>
</gene>
<keyword evidence="3 6" id="KW-0812">Transmembrane</keyword>
<organism evidence="8 9">
    <name type="scientific">Paracerasibacillus soli</name>
    <dbReference type="NCBI Taxonomy" id="480284"/>
    <lineage>
        <taxon>Bacteria</taxon>
        <taxon>Bacillati</taxon>
        <taxon>Bacillota</taxon>
        <taxon>Bacilli</taxon>
        <taxon>Bacillales</taxon>
        <taxon>Bacillaceae</taxon>
        <taxon>Paracerasibacillus</taxon>
    </lineage>
</organism>
<dbReference type="EMBL" id="JAWDIQ010000001">
    <property type="protein sequence ID" value="MDY0408173.1"/>
    <property type="molecule type" value="Genomic_DNA"/>
</dbReference>
<feature type="chain" id="PRO_5046393719" evidence="7">
    <location>
        <begin position="26"/>
        <end position="217"/>
    </location>
</feature>
<sequence>MMKKIGVYCFAIVIIFNILPIVAHAQDKNITDCFNDEKNCDDLNQVPAKDDVQDKENAKSEQFSSNQSLGFDLVKMVFALLFVLALIYGLLKFLNKRNKMYQQVKMLDNIGGISLGANKSIQIIRIDSKLFLIGVGDNVELLQEISDEAVKTALLEQKEEEVRQPSFISSLLSRKKPSIEEKQANKFSNIFKDELDQMMHNRRQLMTQHKDEVDRHE</sequence>
<evidence type="ECO:0000256" key="2">
    <source>
        <dbReference type="ARBA" id="ARBA00022475"/>
    </source>
</evidence>
<reference evidence="8 9" key="1">
    <citation type="submission" date="2023-10" db="EMBL/GenBank/DDBJ databases">
        <title>Virgibacillus soli CC-YMP-6 genome.</title>
        <authorList>
            <person name="Miliotis G."/>
            <person name="Sengupta P."/>
            <person name="Hameed A."/>
            <person name="Chuvochina M."/>
            <person name="Mcdonagh F."/>
            <person name="Simpson A.C."/>
            <person name="Singh N.K."/>
            <person name="Rekha P.D."/>
            <person name="Raman K."/>
            <person name="Hugenholtz P."/>
            <person name="Venkateswaran K."/>
        </authorList>
    </citation>
    <scope>NUCLEOTIDE SEQUENCE [LARGE SCALE GENOMIC DNA]</scope>
    <source>
        <strain evidence="8 9">CC-YMP-6</strain>
    </source>
</reference>
<evidence type="ECO:0000256" key="5">
    <source>
        <dbReference type="ARBA" id="ARBA00023136"/>
    </source>
</evidence>
<protein>
    <submittedName>
        <fullName evidence="8">Flagellar biosynthetic protein FliO</fullName>
    </submittedName>
</protein>
<comment type="subcellular location">
    <subcellularLocation>
        <location evidence="1">Cell membrane</location>
    </subcellularLocation>
</comment>
<keyword evidence="8" id="KW-0282">Flagellum</keyword>
<dbReference type="Pfam" id="PF04347">
    <property type="entry name" value="FliO"/>
    <property type="match status" value="1"/>
</dbReference>
<keyword evidence="2" id="KW-1003">Cell membrane</keyword>
<comment type="caution">
    <text evidence="8">The sequence shown here is derived from an EMBL/GenBank/DDBJ whole genome shotgun (WGS) entry which is preliminary data.</text>
</comment>
<dbReference type="RefSeq" id="WP_320378927.1">
    <property type="nucleotide sequence ID" value="NZ_JAWDIQ010000001.1"/>
</dbReference>
<evidence type="ECO:0000313" key="9">
    <source>
        <dbReference type="Proteomes" id="UP001275315"/>
    </source>
</evidence>
<evidence type="ECO:0000256" key="3">
    <source>
        <dbReference type="ARBA" id="ARBA00022692"/>
    </source>
</evidence>
<evidence type="ECO:0000256" key="7">
    <source>
        <dbReference type="SAM" id="SignalP"/>
    </source>
</evidence>
<keyword evidence="9" id="KW-1185">Reference proteome</keyword>
<keyword evidence="8" id="KW-0969">Cilium</keyword>
<accession>A0ABU5CRX4</accession>
<feature type="signal peptide" evidence="7">
    <location>
        <begin position="1"/>
        <end position="25"/>
    </location>
</feature>